<dbReference type="PRINTS" id="PR00452">
    <property type="entry name" value="SH3DOMAIN"/>
</dbReference>
<dbReference type="Gene3D" id="1.20.5.1940">
    <property type="match status" value="1"/>
</dbReference>
<feature type="region of interest" description="Disordered" evidence="12">
    <location>
        <begin position="182"/>
        <end position="219"/>
    </location>
</feature>
<sequence>MFRQANPYDELVERATSETLTSENWDLNLTICDKVQREADSNGPRDAVLSATKRLNHRNANVVLYVLTLLESLVKNCGINVHREVASRALTSNLVKVLNDKTVHESVKRRILELIQQWVLEFRHDPSLGLMEETYQQLRAQNFHFPNPQKPEKKELTQAERQREEEELQLALALSLSAEELQKTQRAAPSSASQGPKDSTGGGQSVDGPARRAAPGGEPARAQVRALYDFIASEPGELGFARGDVINVMDSSYKDWWKGEHKGRTGIFPVNYVEKVLPAPDPVAEADAEAHVLAEARKVERLLQILHSIDPARDNLSDNQELMDLYHATLAVRPKLVLLIKTYNQRKQELLNLNEKFGRARLKYNAMVESSVAMYQAGPAGPSLGSSRRTAASPAGVPTTAAGTGGSGTATAVPGARVW</sequence>
<comment type="caution">
    <text evidence="15">The sequence shown here is derived from an EMBL/GenBank/DDBJ whole genome shotgun (WGS) entry which is preliminary data.</text>
</comment>
<dbReference type="Pfam" id="PF00790">
    <property type="entry name" value="VHS"/>
    <property type="match status" value="1"/>
</dbReference>
<protein>
    <recommendedName>
        <fullName evidence="4">Class E vacuolar protein-sorting machinery protein HSE1</fullName>
    </recommendedName>
    <alternativeName>
        <fullName evidence="5">Class E vacuolar protein-sorting machinery protein hse1</fullName>
    </alternativeName>
</protein>
<dbReference type="GO" id="GO:0043130">
    <property type="term" value="F:ubiquitin binding"/>
    <property type="evidence" value="ECO:0007669"/>
    <property type="project" value="InterPro"/>
</dbReference>
<dbReference type="PROSITE" id="PS50330">
    <property type="entry name" value="UIM"/>
    <property type="match status" value="1"/>
</dbReference>
<proteinExistence type="inferred from homology"/>
<evidence type="ECO:0000256" key="6">
    <source>
        <dbReference type="ARBA" id="ARBA00022443"/>
    </source>
</evidence>
<reference evidence="15 16" key="1">
    <citation type="journal article" name="Sci. Rep.">
        <title>Genome-scale phylogenetic analyses confirm Olpidium as the closest living zoosporic fungus to the non-flagellated, terrestrial fungi.</title>
        <authorList>
            <person name="Chang Y."/>
            <person name="Rochon D."/>
            <person name="Sekimoto S."/>
            <person name="Wang Y."/>
            <person name="Chovatia M."/>
            <person name="Sandor L."/>
            <person name="Salamov A."/>
            <person name="Grigoriev I.V."/>
            <person name="Stajich J.E."/>
            <person name="Spatafora J.W."/>
        </authorList>
    </citation>
    <scope>NUCLEOTIDE SEQUENCE [LARGE SCALE GENOMIC DNA]</scope>
    <source>
        <strain evidence="15">S191</strain>
    </source>
</reference>
<dbReference type="Gene3D" id="2.30.30.40">
    <property type="entry name" value="SH3 Domains"/>
    <property type="match status" value="1"/>
</dbReference>
<dbReference type="SUPFAM" id="SSF89009">
    <property type="entry name" value="GAT-like domain"/>
    <property type="match status" value="1"/>
</dbReference>
<evidence type="ECO:0000259" key="13">
    <source>
        <dbReference type="PROSITE" id="PS50002"/>
    </source>
</evidence>
<dbReference type="InterPro" id="IPR002014">
    <property type="entry name" value="VHS_dom"/>
</dbReference>
<evidence type="ECO:0000256" key="11">
    <source>
        <dbReference type="PROSITE-ProRule" id="PRU00192"/>
    </source>
</evidence>
<dbReference type="AlphaFoldDB" id="A0A8H8A1E4"/>
<dbReference type="InterPro" id="IPR004152">
    <property type="entry name" value="GAT_dom"/>
</dbReference>
<evidence type="ECO:0000259" key="14">
    <source>
        <dbReference type="PROSITE" id="PS50179"/>
    </source>
</evidence>
<dbReference type="GO" id="GO:0043328">
    <property type="term" value="P:protein transport to vacuole involved in ubiquitin-dependent protein catabolic process via the multivesicular body sorting pathway"/>
    <property type="evidence" value="ECO:0007669"/>
    <property type="project" value="TreeGrafter"/>
</dbReference>
<evidence type="ECO:0000256" key="9">
    <source>
        <dbReference type="ARBA" id="ARBA00022927"/>
    </source>
</evidence>
<accession>A0A8H8A1E4</accession>
<feature type="compositionally biased region" description="Low complexity" evidence="12">
    <location>
        <begin position="390"/>
        <end position="402"/>
    </location>
</feature>
<dbReference type="OrthoDB" id="10255964at2759"/>
<dbReference type="Pfam" id="PF03127">
    <property type="entry name" value="GAT"/>
    <property type="match status" value="1"/>
</dbReference>
<dbReference type="PANTHER" id="PTHR45929">
    <property type="entry name" value="JAK PATHWAY SIGNAL TRANSDUCTION ADAPTOR MOLECULE"/>
    <property type="match status" value="1"/>
</dbReference>
<feature type="domain" description="VHS" evidence="14">
    <location>
        <begin position="15"/>
        <end position="146"/>
    </location>
</feature>
<dbReference type="InterPro" id="IPR050670">
    <property type="entry name" value="STAM"/>
</dbReference>
<dbReference type="Pfam" id="PF00018">
    <property type="entry name" value="SH3_1"/>
    <property type="match status" value="1"/>
</dbReference>
<evidence type="ECO:0000313" key="15">
    <source>
        <dbReference type="EMBL" id="KAG5463156.1"/>
    </source>
</evidence>
<feature type="compositionally biased region" description="Polar residues" evidence="12">
    <location>
        <begin position="184"/>
        <end position="197"/>
    </location>
</feature>
<comment type="similarity">
    <text evidence="3">Belongs to the STAM family.</text>
</comment>
<dbReference type="SMART" id="SM00288">
    <property type="entry name" value="VHS"/>
    <property type="match status" value="1"/>
</dbReference>
<dbReference type="PRINTS" id="PR01887">
    <property type="entry name" value="SPECTRNALPHA"/>
</dbReference>
<dbReference type="CDD" id="cd16978">
    <property type="entry name" value="VHS_HSE1"/>
    <property type="match status" value="1"/>
</dbReference>
<dbReference type="Proteomes" id="UP000673691">
    <property type="component" value="Unassembled WGS sequence"/>
</dbReference>
<evidence type="ECO:0000256" key="8">
    <source>
        <dbReference type="ARBA" id="ARBA00022753"/>
    </source>
</evidence>
<dbReference type="SUPFAM" id="SSF50044">
    <property type="entry name" value="SH3-domain"/>
    <property type="match status" value="1"/>
</dbReference>
<feature type="domain" description="SH3" evidence="13">
    <location>
        <begin position="219"/>
        <end position="278"/>
    </location>
</feature>
<gene>
    <name evidence="15" type="ORF">BJ554DRAFT_1455</name>
</gene>
<keyword evidence="8" id="KW-0967">Endosome</keyword>
<dbReference type="PANTHER" id="PTHR45929:SF3">
    <property type="entry name" value="JAK PATHWAY SIGNAL TRANSDUCTION ADAPTOR MOLECULE"/>
    <property type="match status" value="1"/>
</dbReference>
<evidence type="ECO:0000256" key="4">
    <source>
        <dbReference type="ARBA" id="ARBA00017923"/>
    </source>
</evidence>
<name>A0A8H8A1E4_9FUNG</name>
<feature type="compositionally biased region" description="Low complexity" evidence="12">
    <location>
        <begin position="409"/>
        <end position="419"/>
    </location>
</feature>
<evidence type="ECO:0000313" key="16">
    <source>
        <dbReference type="Proteomes" id="UP000673691"/>
    </source>
</evidence>
<dbReference type="CDD" id="cd21386">
    <property type="entry name" value="GAT_Hse1"/>
    <property type="match status" value="1"/>
</dbReference>
<evidence type="ECO:0000256" key="2">
    <source>
        <dbReference type="ARBA" id="ARBA00004125"/>
    </source>
</evidence>
<evidence type="ECO:0000256" key="12">
    <source>
        <dbReference type="SAM" id="MobiDB-lite"/>
    </source>
</evidence>
<dbReference type="SUPFAM" id="SSF48464">
    <property type="entry name" value="ENTH/VHS domain"/>
    <property type="match status" value="1"/>
</dbReference>
<dbReference type="GO" id="GO:0010008">
    <property type="term" value="C:endosome membrane"/>
    <property type="evidence" value="ECO:0007669"/>
    <property type="project" value="UniProtKB-SubCell"/>
</dbReference>
<comment type="function">
    <text evidence="1">Component of the ESCRT-0 complex which is the sorting receptor for ubiquitinated cargo proteins at the multivesicular body (MVB).</text>
</comment>
<evidence type="ECO:0000256" key="10">
    <source>
        <dbReference type="ARBA" id="ARBA00023136"/>
    </source>
</evidence>
<evidence type="ECO:0000256" key="5">
    <source>
        <dbReference type="ARBA" id="ARBA00018978"/>
    </source>
</evidence>
<dbReference type="InterPro" id="IPR036028">
    <property type="entry name" value="SH3-like_dom_sf"/>
</dbReference>
<feature type="region of interest" description="Disordered" evidence="12">
    <location>
        <begin position="379"/>
        <end position="419"/>
    </location>
</feature>
<dbReference type="EMBL" id="JAEFCI010001065">
    <property type="protein sequence ID" value="KAG5463156.1"/>
    <property type="molecule type" value="Genomic_DNA"/>
</dbReference>
<evidence type="ECO:0000256" key="3">
    <source>
        <dbReference type="ARBA" id="ARBA00009666"/>
    </source>
</evidence>
<evidence type="ECO:0000256" key="1">
    <source>
        <dbReference type="ARBA" id="ARBA00002654"/>
    </source>
</evidence>
<dbReference type="InterPro" id="IPR001452">
    <property type="entry name" value="SH3_domain"/>
</dbReference>
<dbReference type="Gene3D" id="1.25.40.90">
    <property type="match status" value="1"/>
</dbReference>
<dbReference type="PROSITE" id="PS50002">
    <property type="entry name" value="SH3"/>
    <property type="match status" value="1"/>
</dbReference>
<dbReference type="CDD" id="cd11805">
    <property type="entry name" value="SH3_GRB2_like_C"/>
    <property type="match status" value="1"/>
</dbReference>
<organism evidence="15 16">
    <name type="scientific">Olpidium bornovanus</name>
    <dbReference type="NCBI Taxonomy" id="278681"/>
    <lineage>
        <taxon>Eukaryota</taxon>
        <taxon>Fungi</taxon>
        <taxon>Fungi incertae sedis</taxon>
        <taxon>Olpidiomycota</taxon>
        <taxon>Olpidiomycotina</taxon>
        <taxon>Olpidiomycetes</taxon>
        <taxon>Olpidiales</taxon>
        <taxon>Olpidiaceae</taxon>
        <taxon>Olpidium</taxon>
    </lineage>
</organism>
<comment type="subcellular location">
    <subcellularLocation>
        <location evidence="2">Endosome membrane</location>
        <topology evidence="2">Peripheral membrane protein</topology>
        <orientation evidence="2">Cytoplasmic side</orientation>
    </subcellularLocation>
</comment>
<dbReference type="FunFam" id="2.30.30.40:FF:000072">
    <property type="entry name" value="Unconventional Myosin IB"/>
    <property type="match status" value="1"/>
</dbReference>
<evidence type="ECO:0000256" key="7">
    <source>
        <dbReference type="ARBA" id="ARBA00022448"/>
    </source>
</evidence>
<keyword evidence="10" id="KW-0472">Membrane</keyword>
<dbReference type="InterPro" id="IPR003903">
    <property type="entry name" value="UIM_dom"/>
</dbReference>
<dbReference type="PROSITE" id="PS50179">
    <property type="entry name" value="VHS"/>
    <property type="match status" value="1"/>
</dbReference>
<keyword evidence="7" id="KW-0813">Transport</keyword>
<keyword evidence="9" id="KW-0653">Protein transport</keyword>
<dbReference type="InterPro" id="IPR008942">
    <property type="entry name" value="ENTH_VHS"/>
</dbReference>
<keyword evidence="16" id="KW-1185">Reference proteome</keyword>
<keyword evidence="6 11" id="KW-0728">SH3 domain</keyword>
<dbReference type="GO" id="GO:0033565">
    <property type="term" value="C:ESCRT-0 complex"/>
    <property type="evidence" value="ECO:0007669"/>
    <property type="project" value="TreeGrafter"/>
</dbReference>
<dbReference type="GO" id="GO:0035091">
    <property type="term" value="F:phosphatidylinositol binding"/>
    <property type="evidence" value="ECO:0007669"/>
    <property type="project" value="InterPro"/>
</dbReference>
<dbReference type="SMART" id="SM00326">
    <property type="entry name" value="SH3"/>
    <property type="match status" value="1"/>
</dbReference>